<name>A0A6A1VSV3_9ROSI</name>
<protein>
    <submittedName>
        <fullName evidence="2">Uncharacterized protein</fullName>
    </submittedName>
</protein>
<dbReference type="EMBL" id="RXIC02000022">
    <property type="protein sequence ID" value="KAB1215981.1"/>
    <property type="molecule type" value="Genomic_DNA"/>
</dbReference>
<dbReference type="Proteomes" id="UP000516437">
    <property type="component" value="Chromosome 4"/>
</dbReference>
<keyword evidence="3" id="KW-1185">Reference proteome</keyword>
<gene>
    <name evidence="2" type="ORF">CJ030_MR4G023613</name>
</gene>
<proteinExistence type="predicted"/>
<dbReference type="PANTHER" id="PTHR26312">
    <property type="entry name" value="TETRATRICOPEPTIDE REPEAT PROTEIN 5"/>
    <property type="match status" value="1"/>
</dbReference>
<evidence type="ECO:0000256" key="1">
    <source>
        <dbReference type="SAM" id="MobiDB-lite"/>
    </source>
</evidence>
<dbReference type="InterPro" id="IPR011990">
    <property type="entry name" value="TPR-like_helical_dom_sf"/>
</dbReference>
<reference evidence="2 3" key="1">
    <citation type="journal article" date="2019" name="Plant Biotechnol. J.">
        <title>The red bayberry genome and genetic basis of sex determination.</title>
        <authorList>
            <person name="Jia H.M."/>
            <person name="Jia H.J."/>
            <person name="Cai Q.L."/>
            <person name="Wang Y."/>
            <person name="Zhao H.B."/>
            <person name="Yang W.F."/>
            <person name="Wang G.Y."/>
            <person name="Li Y.H."/>
            <person name="Zhan D.L."/>
            <person name="Shen Y.T."/>
            <person name="Niu Q.F."/>
            <person name="Chang L."/>
            <person name="Qiu J."/>
            <person name="Zhao L."/>
            <person name="Xie H.B."/>
            <person name="Fu W.Y."/>
            <person name="Jin J."/>
            <person name="Li X.W."/>
            <person name="Jiao Y."/>
            <person name="Zhou C.C."/>
            <person name="Tu T."/>
            <person name="Chai C.Y."/>
            <person name="Gao J.L."/>
            <person name="Fan L.J."/>
            <person name="van de Weg E."/>
            <person name="Wang J.Y."/>
            <person name="Gao Z.S."/>
        </authorList>
    </citation>
    <scope>NUCLEOTIDE SEQUENCE [LARGE SCALE GENOMIC DNA]</scope>
    <source>
        <tissue evidence="2">Leaves</tissue>
    </source>
</reference>
<feature type="region of interest" description="Disordered" evidence="1">
    <location>
        <begin position="1"/>
        <end position="29"/>
    </location>
</feature>
<accession>A0A6A1VSV3</accession>
<evidence type="ECO:0000313" key="3">
    <source>
        <dbReference type="Proteomes" id="UP000516437"/>
    </source>
</evidence>
<dbReference type="SUPFAM" id="SSF48452">
    <property type="entry name" value="TPR-like"/>
    <property type="match status" value="1"/>
</dbReference>
<evidence type="ECO:0000313" key="2">
    <source>
        <dbReference type="EMBL" id="KAB1215981.1"/>
    </source>
</evidence>
<dbReference type="PANTHER" id="PTHR26312:SF123">
    <property type="entry name" value="TETRATRICOPEPTIDE REPEAT (TPR)-LIKE SUPERFAMILY PROTEIN"/>
    <property type="match status" value="1"/>
</dbReference>
<sequence>MRAVLPRTGSVPVLSRTASAGSPRVSLSRHDSTGCFFSGAKGSVGSPRISLHFDINHRKDSPTPARGIRRAFSESDIIRSEIGFSGLSGAGSLSFPARIPEDEYLSEIDDEGERLVSNGPRIWPEIGIPLEELGFSGGGGKPGGGGGYDGIGSGDDRSKIGAYYLEMLKSNPGDSLLLRNYGKFLHEVEKDTVRAEEYYGRAILANPGDGELLSLYGKLIWDTQRDGDRAKSYFDQAVHASPDDCMVLGSYAQFMWETEDEEDDTNEIKDRAEASPALVAAF</sequence>
<comment type="caution">
    <text evidence="2">The sequence shown here is derived from an EMBL/GenBank/DDBJ whole genome shotgun (WGS) entry which is preliminary data.</text>
</comment>
<dbReference type="Gene3D" id="1.25.40.10">
    <property type="entry name" value="Tetratricopeptide repeat domain"/>
    <property type="match status" value="1"/>
</dbReference>
<dbReference type="OrthoDB" id="439046at2759"/>
<dbReference type="AlphaFoldDB" id="A0A6A1VSV3"/>
<organism evidence="2 3">
    <name type="scientific">Morella rubra</name>
    <name type="common">Chinese bayberry</name>
    <dbReference type="NCBI Taxonomy" id="262757"/>
    <lineage>
        <taxon>Eukaryota</taxon>
        <taxon>Viridiplantae</taxon>
        <taxon>Streptophyta</taxon>
        <taxon>Embryophyta</taxon>
        <taxon>Tracheophyta</taxon>
        <taxon>Spermatophyta</taxon>
        <taxon>Magnoliopsida</taxon>
        <taxon>eudicotyledons</taxon>
        <taxon>Gunneridae</taxon>
        <taxon>Pentapetalae</taxon>
        <taxon>rosids</taxon>
        <taxon>fabids</taxon>
        <taxon>Fagales</taxon>
        <taxon>Myricaceae</taxon>
        <taxon>Morella</taxon>
    </lineage>
</organism>